<feature type="compositionally biased region" description="Basic and acidic residues" evidence="1">
    <location>
        <begin position="23"/>
        <end position="34"/>
    </location>
</feature>
<dbReference type="VEuPathDB" id="FungiDB:RhiirA1_389146"/>
<organism evidence="2 3">
    <name type="scientific">Rhizophagus irregularis</name>
    <dbReference type="NCBI Taxonomy" id="588596"/>
    <lineage>
        <taxon>Eukaryota</taxon>
        <taxon>Fungi</taxon>
        <taxon>Fungi incertae sedis</taxon>
        <taxon>Mucoromycota</taxon>
        <taxon>Glomeromycotina</taxon>
        <taxon>Glomeromycetes</taxon>
        <taxon>Glomerales</taxon>
        <taxon>Glomeraceae</taxon>
        <taxon>Rhizophagus</taxon>
    </lineage>
</organism>
<dbReference type="VEuPathDB" id="FungiDB:RhiirFUN_020007"/>
<evidence type="ECO:0000313" key="3">
    <source>
        <dbReference type="Proteomes" id="UP000234323"/>
    </source>
</evidence>
<feature type="region of interest" description="Disordered" evidence="1">
    <location>
        <begin position="23"/>
        <end position="46"/>
    </location>
</feature>
<evidence type="ECO:0000256" key="1">
    <source>
        <dbReference type="SAM" id="MobiDB-lite"/>
    </source>
</evidence>
<accession>A0A2I1GGZ1</accession>
<name>A0A2I1GGZ1_9GLOM</name>
<proteinExistence type="predicted"/>
<dbReference type="AlphaFoldDB" id="A0A2I1GGZ1"/>
<dbReference type="EMBL" id="LLXI01000415">
    <property type="protein sequence ID" value="PKY45871.1"/>
    <property type="molecule type" value="Genomic_DNA"/>
</dbReference>
<evidence type="ECO:0000313" key="2">
    <source>
        <dbReference type="EMBL" id="PKY45871.1"/>
    </source>
</evidence>
<protein>
    <submittedName>
        <fullName evidence="2">Uncharacterized protein</fullName>
    </submittedName>
</protein>
<feature type="compositionally biased region" description="Polar residues" evidence="1">
    <location>
        <begin position="35"/>
        <end position="46"/>
    </location>
</feature>
<keyword evidence="3" id="KW-1185">Reference proteome</keyword>
<dbReference type="Proteomes" id="UP000234323">
    <property type="component" value="Unassembled WGS sequence"/>
</dbReference>
<comment type="caution">
    <text evidence="2">The sequence shown here is derived from an EMBL/GenBank/DDBJ whole genome shotgun (WGS) entry which is preliminary data.</text>
</comment>
<reference evidence="2 3" key="1">
    <citation type="submission" date="2015-10" db="EMBL/GenBank/DDBJ databases">
        <title>Genome analyses suggest a sexual origin of heterokaryosis in a supposedly ancient asexual fungus.</title>
        <authorList>
            <person name="Ropars J."/>
            <person name="Sedzielewska K."/>
            <person name="Noel J."/>
            <person name="Charron P."/>
            <person name="Farinelli L."/>
            <person name="Marton T."/>
            <person name="Kruger M."/>
            <person name="Pelin A."/>
            <person name="Brachmann A."/>
            <person name="Corradi N."/>
        </authorList>
    </citation>
    <scope>NUCLEOTIDE SEQUENCE [LARGE SCALE GENOMIC DNA]</scope>
    <source>
        <strain evidence="2 3">A4</strain>
    </source>
</reference>
<gene>
    <name evidence="2" type="ORF">RhiirA4_401774</name>
</gene>
<sequence length="93" mass="10659">MNDKIILESLTYFKSQKDLEVKDQLEKEKSEQKSPQRNLSFGSANSDMIQDRHGWALDGLIEKEANMNKEIINPSVEPEEVKIVVSQERPAIT</sequence>